<keyword evidence="3" id="KW-1185">Reference proteome</keyword>
<dbReference type="AlphaFoldDB" id="A0A4Z2IWX8"/>
<organism evidence="2 3">
    <name type="scientific">Liparis tanakae</name>
    <name type="common">Tanaka's snailfish</name>
    <dbReference type="NCBI Taxonomy" id="230148"/>
    <lineage>
        <taxon>Eukaryota</taxon>
        <taxon>Metazoa</taxon>
        <taxon>Chordata</taxon>
        <taxon>Craniata</taxon>
        <taxon>Vertebrata</taxon>
        <taxon>Euteleostomi</taxon>
        <taxon>Actinopterygii</taxon>
        <taxon>Neopterygii</taxon>
        <taxon>Teleostei</taxon>
        <taxon>Neoteleostei</taxon>
        <taxon>Acanthomorphata</taxon>
        <taxon>Eupercaria</taxon>
        <taxon>Perciformes</taxon>
        <taxon>Cottioidei</taxon>
        <taxon>Cottales</taxon>
        <taxon>Liparidae</taxon>
        <taxon>Liparis</taxon>
    </lineage>
</organism>
<feature type="region of interest" description="Disordered" evidence="1">
    <location>
        <begin position="1"/>
        <end position="36"/>
    </location>
</feature>
<evidence type="ECO:0000313" key="2">
    <source>
        <dbReference type="EMBL" id="TNN82480.1"/>
    </source>
</evidence>
<dbReference type="EMBL" id="SRLO01000039">
    <property type="protein sequence ID" value="TNN82480.1"/>
    <property type="molecule type" value="Genomic_DNA"/>
</dbReference>
<dbReference type="Proteomes" id="UP000314294">
    <property type="component" value="Unassembled WGS sequence"/>
</dbReference>
<sequence>MDHAALRIGPRDVQQAAGRHTGRGPGPSSQSLNTAGAVVHQEVGYKEQDNNKRKNTVTQIGEAQLPQAVGAVLGVVEEDGESKASLIKAVSSDDP</sequence>
<dbReference type="OrthoDB" id="10568611at2759"/>
<reference evidence="2 3" key="1">
    <citation type="submission" date="2019-03" db="EMBL/GenBank/DDBJ databases">
        <title>First draft genome of Liparis tanakae, snailfish: a comprehensive survey of snailfish specific genes.</title>
        <authorList>
            <person name="Kim W."/>
            <person name="Song I."/>
            <person name="Jeong J.-H."/>
            <person name="Kim D."/>
            <person name="Kim S."/>
            <person name="Ryu S."/>
            <person name="Song J.Y."/>
            <person name="Lee S.K."/>
        </authorList>
    </citation>
    <scope>NUCLEOTIDE SEQUENCE [LARGE SCALE GENOMIC DNA]</scope>
    <source>
        <tissue evidence="2">Muscle</tissue>
    </source>
</reference>
<accession>A0A4Z2IWX8</accession>
<evidence type="ECO:0000256" key="1">
    <source>
        <dbReference type="SAM" id="MobiDB-lite"/>
    </source>
</evidence>
<evidence type="ECO:0000313" key="3">
    <source>
        <dbReference type="Proteomes" id="UP000314294"/>
    </source>
</evidence>
<name>A0A4Z2IWX8_9TELE</name>
<proteinExistence type="predicted"/>
<gene>
    <name evidence="2" type="ORF">EYF80_007315</name>
</gene>
<protein>
    <submittedName>
        <fullName evidence="2">Uncharacterized protein</fullName>
    </submittedName>
</protein>
<comment type="caution">
    <text evidence="2">The sequence shown here is derived from an EMBL/GenBank/DDBJ whole genome shotgun (WGS) entry which is preliminary data.</text>
</comment>